<sequence length="124" mass="14304">MNKIKWIAQVIAQPYEIQKSLFPDFANVADELAVEWEGALDELNITSITDEQRSVIKKLDDYMLSISGPANIQYWNNTALCKSVEWQRMREMAIDILSIMHWEKTVPAKPKAIYINQDNVSIMS</sequence>
<comment type="caution">
    <text evidence="1">The sequence shown here is derived from an EMBL/GenBank/DDBJ whole genome shotgun (WGS) entry which is preliminary data.</text>
</comment>
<evidence type="ECO:0000313" key="2">
    <source>
        <dbReference type="Proteomes" id="UP000319483"/>
    </source>
</evidence>
<evidence type="ECO:0000313" key="1">
    <source>
        <dbReference type="EMBL" id="TSK05647.1"/>
    </source>
</evidence>
<organism evidence="1 2">
    <name type="scientific">Gilliamella apicola</name>
    <dbReference type="NCBI Taxonomy" id="1196095"/>
    <lineage>
        <taxon>Bacteria</taxon>
        <taxon>Pseudomonadati</taxon>
        <taxon>Pseudomonadota</taxon>
        <taxon>Gammaproteobacteria</taxon>
        <taxon>Orbales</taxon>
        <taxon>Orbaceae</taxon>
        <taxon>Gilliamella</taxon>
    </lineage>
</organism>
<accession>A0A556SWX7</accession>
<proteinExistence type="predicted"/>
<dbReference type="RefSeq" id="WP_144091355.1">
    <property type="nucleotide sequence ID" value="NZ_CAMLFG010000003.1"/>
</dbReference>
<dbReference type="EMBL" id="VMHM01000002">
    <property type="protein sequence ID" value="TSK05647.1"/>
    <property type="molecule type" value="Genomic_DNA"/>
</dbReference>
<dbReference type="AlphaFoldDB" id="A0A556SWX7"/>
<reference evidence="1 2" key="1">
    <citation type="submission" date="2019-07" db="EMBL/GenBank/DDBJ databases">
        <title>Gilliamella genomes.</title>
        <authorList>
            <person name="Zheng H."/>
        </authorList>
    </citation>
    <scope>NUCLEOTIDE SEQUENCE [LARGE SCALE GENOMIC DNA]</scope>
    <source>
        <strain evidence="1 2">W8127</strain>
    </source>
</reference>
<protein>
    <submittedName>
        <fullName evidence="1">Uncharacterized protein</fullName>
    </submittedName>
</protein>
<name>A0A556SWX7_9GAMM</name>
<dbReference type="Proteomes" id="UP000319483">
    <property type="component" value="Unassembled WGS sequence"/>
</dbReference>
<gene>
    <name evidence="1" type="ORF">FPQ15_02280</name>
</gene>